<dbReference type="PANTHER" id="PTHR30518:SF2">
    <property type="entry name" value="ENDOLYTIC MUREIN TRANSGLYCOSYLASE"/>
    <property type="match status" value="1"/>
</dbReference>
<dbReference type="Gene3D" id="3.30.1490.480">
    <property type="entry name" value="Endolytic murein transglycosylase"/>
    <property type="match status" value="1"/>
</dbReference>
<dbReference type="AlphaFoldDB" id="A0A0L7B5R3"/>
<dbReference type="PANTHER" id="PTHR30518">
    <property type="entry name" value="ENDOLYTIC MUREIN TRANSGLYCOSYLASE"/>
    <property type="match status" value="1"/>
</dbReference>
<evidence type="ECO:0000256" key="8">
    <source>
        <dbReference type="SAM" id="MobiDB-lite"/>
    </source>
</evidence>
<accession>A0A0L7B5R3</accession>
<dbReference type="CDD" id="cd08010">
    <property type="entry name" value="MltG_like"/>
    <property type="match status" value="1"/>
</dbReference>
<feature type="compositionally biased region" description="Basic residues" evidence="8">
    <location>
        <begin position="37"/>
        <end position="47"/>
    </location>
</feature>
<name>A0A0L7B5R3_BIFBR</name>
<dbReference type="InterPro" id="IPR003770">
    <property type="entry name" value="MLTG-like"/>
</dbReference>
<evidence type="ECO:0000256" key="4">
    <source>
        <dbReference type="ARBA" id="ARBA00023136"/>
    </source>
</evidence>
<evidence type="ECO:0000313" key="10">
    <source>
        <dbReference type="Proteomes" id="UP000037193"/>
    </source>
</evidence>
<dbReference type="GO" id="GO:0005886">
    <property type="term" value="C:plasma membrane"/>
    <property type="evidence" value="ECO:0007669"/>
    <property type="project" value="UniProtKB-SubCell"/>
</dbReference>
<evidence type="ECO:0000256" key="1">
    <source>
        <dbReference type="ARBA" id="ARBA00022475"/>
    </source>
</evidence>
<dbReference type="NCBIfam" id="TIGR00247">
    <property type="entry name" value="endolytic transglycosylase MltG"/>
    <property type="match status" value="1"/>
</dbReference>
<dbReference type="GO" id="GO:0008932">
    <property type="term" value="F:lytic endotransglycosylase activity"/>
    <property type="evidence" value="ECO:0007669"/>
    <property type="project" value="UniProtKB-UniRule"/>
</dbReference>
<protein>
    <recommendedName>
        <fullName evidence="7">Endolytic murein transglycosylase</fullName>
        <ecNumber evidence="7">4.2.2.29</ecNumber>
    </recommendedName>
    <alternativeName>
        <fullName evidence="7">Peptidoglycan lytic transglycosylase</fullName>
    </alternativeName>
    <alternativeName>
        <fullName evidence="7">Peptidoglycan polymerization terminase</fullName>
    </alternativeName>
</protein>
<dbReference type="GO" id="GO:0009252">
    <property type="term" value="P:peptidoglycan biosynthetic process"/>
    <property type="evidence" value="ECO:0007669"/>
    <property type="project" value="UniProtKB-UniRule"/>
</dbReference>
<keyword evidence="4 7" id="KW-0472">Membrane</keyword>
<dbReference type="HAMAP" id="MF_02065">
    <property type="entry name" value="MltG"/>
    <property type="match status" value="1"/>
</dbReference>
<dbReference type="EC" id="4.2.2.29" evidence="7"/>
<feature type="region of interest" description="Disordered" evidence="8">
    <location>
        <begin position="13"/>
        <end position="47"/>
    </location>
</feature>
<dbReference type="Gene3D" id="3.30.160.60">
    <property type="entry name" value="Classic Zinc Finger"/>
    <property type="match status" value="1"/>
</dbReference>
<reference evidence="9 10" key="1">
    <citation type="journal article" date="2015" name="Int J Genomics">
        <title>Comparative Genomics Revealed Genetic Diversity and Species/Strain-Level Differences in Carbohydrate Metabolism of Three Probiotic Bifidobacterial Species.</title>
        <authorList>
            <person name="Odamaki T."/>
            <person name="Horigome A."/>
            <person name="Sugahara H."/>
            <person name="Hashikura N."/>
            <person name="Minami J."/>
            <person name="Xiao J.Z."/>
            <person name="Abe F."/>
        </authorList>
    </citation>
    <scope>NUCLEOTIDE SEQUENCE [LARGE SCALE GENOMIC DNA]</scope>
    <source>
        <strain evidence="9 10">MCC 1128</strain>
    </source>
</reference>
<gene>
    <name evidence="7" type="primary">mltG</name>
    <name evidence="9" type="ORF">BBM1128_01640</name>
</gene>
<organism evidence="9 10">
    <name type="scientific">Bifidobacterium breve MCC 1128</name>
    <dbReference type="NCBI Taxonomy" id="1365965"/>
    <lineage>
        <taxon>Bacteria</taxon>
        <taxon>Bacillati</taxon>
        <taxon>Actinomycetota</taxon>
        <taxon>Actinomycetes</taxon>
        <taxon>Bifidobacteriales</taxon>
        <taxon>Bifidobacteriaceae</taxon>
        <taxon>Bifidobacterium</taxon>
    </lineage>
</organism>
<evidence type="ECO:0000256" key="7">
    <source>
        <dbReference type="HAMAP-Rule" id="MF_02065"/>
    </source>
</evidence>
<keyword evidence="1 7" id="KW-1003">Cell membrane</keyword>
<comment type="function">
    <text evidence="7">Functions as a peptidoglycan terminase that cleaves nascent peptidoglycan strands endolytically to terminate their elongation.</text>
</comment>
<dbReference type="PATRIC" id="fig|1365965.3.peg.333"/>
<comment type="similarity">
    <text evidence="7">Belongs to the transglycosylase MltG family.</text>
</comment>
<keyword evidence="2 7" id="KW-0812">Transmembrane</keyword>
<proteinExistence type="inferred from homology"/>
<evidence type="ECO:0000256" key="2">
    <source>
        <dbReference type="ARBA" id="ARBA00022692"/>
    </source>
</evidence>
<dbReference type="Proteomes" id="UP000037193">
    <property type="component" value="Unassembled WGS sequence"/>
</dbReference>
<evidence type="ECO:0000256" key="6">
    <source>
        <dbReference type="ARBA" id="ARBA00023316"/>
    </source>
</evidence>
<comment type="subcellular location">
    <subcellularLocation>
        <location evidence="7">Cell membrane</location>
        <topology evidence="7">Single-pass membrane protein</topology>
    </subcellularLocation>
</comment>
<dbReference type="RefSeq" id="WP_052789087.1">
    <property type="nucleotide sequence ID" value="NZ_AVQD01000003.1"/>
</dbReference>
<evidence type="ECO:0000256" key="5">
    <source>
        <dbReference type="ARBA" id="ARBA00023239"/>
    </source>
</evidence>
<dbReference type="GO" id="GO:0071555">
    <property type="term" value="P:cell wall organization"/>
    <property type="evidence" value="ECO:0007669"/>
    <property type="project" value="UniProtKB-KW"/>
</dbReference>
<feature type="site" description="Important for catalytic activity" evidence="7">
    <location>
        <position position="272"/>
    </location>
</feature>
<keyword evidence="6 7" id="KW-0961">Cell wall biogenesis/degradation</keyword>
<evidence type="ECO:0000313" key="9">
    <source>
        <dbReference type="EMBL" id="KOA42835.1"/>
    </source>
</evidence>
<sequence>MADNFNDFFDENTHWVEGNANPPGGSLEPPQPPKSRKEMRKRREKRKQRHTMVIIAVIVVIALMVCGGYFGVKKLKSIRDSQSQTTAVIADYPGPGDGDVQFTVEEGQGADVIAKNLFKQKIIKSAAAFTSVVMANDAKLYPGTFSLKKHMAASDVLAILSDSSNASGFLDVKSGERVTDVLDAAASLSGIDRSEFDTIVNGGGSGILPAEAGGSFEGWFEPGSYNVQSMTSASDILKAMVDKRIAKLDELGVPSGSDRERVMIIASIAEAEVNKSDYYAKVTRVIENRLDQGMALGMDSTVAYGNNVKSAEVTTAMTQDASNPYNTYQIAGLPPTPISNPGDNAISAALNPEPGDWLYFCTVNLDTGETKFAATADEHNQNVAELRQWQAANGQ</sequence>
<evidence type="ECO:0000256" key="3">
    <source>
        <dbReference type="ARBA" id="ARBA00022989"/>
    </source>
</evidence>
<keyword evidence="5 7" id="KW-0456">Lyase</keyword>
<comment type="caution">
    <text evidence="9">The sequence shown here is derived from an EMBL/GenBank/DDBJ whole genome shotgun (WGS) entry which is preliminary data.</text>
</comment>
<dbReference type="Pfam" id="PF02618">
    <property type="entry name" value="YceG"/>
    <property type="match status" value="1"/>
</dbReference>
<comment type="catalytic activity">
    <reaction evidence="7">
        <text>a peptidoglycan chain = a peptidoglycan chain with N-acetyl-1,6-anhydromuramyl-[peptide] at the reducing end + a peptidoglycan chain with N-acetylglucosamine at the non-reducing end.</text>
        <dbReference type="EC" id="4.2.2.29"/>
    </reaction>
</comment>
<feature type="transmembrane region" description="Helical" evidence="7">
    <location>
        <begin position="50"/>
        <end position="72"/>
    </location>
</feature>
<dbReference type="EMBL" id="AVQD01000003">
    <property type="protein sequence ID" value="KOA42835.1"/>
    <property type="molecule type" value="Genomic_DNA"/>
</dbReference>
<keyword evidence="3 7" id="KW-1133">Transmembrane helix</keyword>